<dbReference type="EMBL" id="CYSF01000006">
    <property type="protein sequence ID" value="CUH84189.1"/>
    <property type="molecule type" value="Genomic_DNA"/>
</dbReference>
<proteinExistence type="predicted"/>
<reference evidence="1 2" key="1">
    <citation type="submission" date="2015-09" db="EMBL/GenBank/DDBJ databases">
        <authorList>
            <consortium name="Swine Surveillance"/>
        </authorList>
    </citation>
    <scope>NUCLEOTIDE SEQUENCE [LARGE SCALE GENOMIC DNA]</scope>
    <source>
        <strain evidence="1 2">CECT 8383</strain>
    </source>
</reference>
<gene>
    <name evidence="1" type="ORF">TM5383_01395</name>
</gene>
<evidence type="ECO:0000313" key="2">
    <source>
        <dbReference type="Proteomes" id="UP000051681"/>
    </source>
</evidence>
<dbReference type="RefSeq" id="WP_058318267.1">
    <property type="nucleotide sequence ID" value="NZ_CYSF01000006.1"/>
</dbReference>
<accession>A0A0P1H4Q6</accession>
<dbReference type="OrthoDB" id="500593at2"/>
<dbReference type="Proteomes" id="UP000051681">
    <property type="component" value="Unassembled WGS sequence"/>
</dbReference>
<dbReference type="AlphaFoldDB" id="A0A0P1H4Q6"/>
<organism evidence="1 2">
    <name type="scientific">Thalassovita mediterranea</name>
    <dbReference type="NCBI Taxonomy" id="340021"/>
    <lineage>
        <taxon>Bacteria</taxon>
        <taxon>Pseudomonadati</taxon>
        <taxon>Pseudomonadota</taxon>
        <taxon>Alphaproteobacteria</taxon>
        <taxon>Rhodobacterales</taxon>
        <taxon>Roseobacteraceae</taxon>
        <taxon>Thalassovita</taxon>
    </lineage>
</organism>
<sequence length="380" mass="39799">MSAAAALQQSTLRQFVQARDALWARLSVFDWVSGVDLGLPPTTASANGDQIVLRLHLRDDVVLSRGQRAMIPTVVAGIAVHQVCASYYSGVDATRPAVAAPVASARVQSGNSIGRLCGATGTAGLLVLDRQTRQPGVLSSWQVLAGECARRGDPVVHPGLADADISDSDHIANLCRWMRDWDGDGAFATLETGRRWHSALAGQSVSQTSTVIARAVAPAAIGMTLRRFGRGEGVTASVDGIGIYRRHYQNSDGSLCCVDMEGILLRETPTGAHAGAALYGAGHQGALWALAGNEHCPEGATGVGLQCARSQSGDAVILSDLATVLKRLDLILPDAAPEAVALATVDGGMKTGWGSVGDFFEYCVALEHRRDASPKQREAG</sequence>
<protein>
    <submittedName>
        <fullName evidence="1">Uncharacterized protein</fullName>
    </submittedName>
</protein>
<name>A0A0P1H4Q6_9RHOB</name>
<evidence type="ECO:0000313" key="1">
    <source>
        <dbReference type="EMBL" id="CUH84189.1"/>
    </source>
</evidence>
<keyword evidence="2" id="KW-1185">Reference proteome</keyword>
<dbReference type="STRING" id="340021.TM5383_01395"/>